<feature type="compositionally biased region" description="Gly residues" evidence="10">
    <location>
        <begin position="524"/>
        <end position="542"/>
    </location>
</feature>
<evidence type="ECO:0000313" key="14">
    <source>
        <dbReference type="Proteomes" id="UP000030748"/>
    </source>
</evidence>
<protein>
    <submittedName>
        <fullName evidence="13">Uncharacterized protein</fullName>
    </submittedName>
</protein>
<dbReference type="InterPro" id="IPR011006">
    <property type="entry name" value="CheY-like_superfamily"/>
</dbReference>
<comment type="subcellular location">
    <subcellularLocation>
        <location evidence="1 9">Nucleus</location>
    </subcellularLocation>
</comment>
<dbReference type="PROSITE" id="PS51017">
    <property type="entry name" value="CCT"/>
    <property type="match status" value="1"/>
</dbReference>
<organism evidence="13 14">
    <name type="scientific">Erythranthe guttata</name>
    <name type="common">Yellow monkey flower</name>
    <name type="synonym">Mimulus guttatus</name>
    <dbReference type="NCBI Taxonomy" id="4155"/>
    <lineage>
        <taxon>Eukaryota</taxon>
        <taxon>Viridiplantae</taxon>
        <taxon>Streptophyta</taxon>
        <taxon>Embryophyta</taxon>
        <taxon>Tracheophyta</taxon>
        <taxon>Spermatophyta</taxon>
        <taxon>Magnoliopsida</taxon>
        <taxon>eudicotyledons</taxon>
        <taxon>Gunneridae</taxon>
        <taxon>Pentapetalae</taxon>
        <taxon>asterids</taxon>
        <taxon>lamiids</taxon>
        <taxon>Lamiales</taxon>
        <taxon>Phrymaceae</taxon>
        <taxon>Erythranthe</taxon>
    </lineage>
</organism>
<feature type="compositionally biased region" description="Polar residues" evidence="10">
    <location>
        <begin position="453"/>
        <end position="466"/>
    </location>
</feature>
<dbReference type="EMBL" id="KI630480">
    <property type="protein sequence ID" value="EYU38503.1"/>
    <property type="molecule type" value="Genomic_DNA"/>
</dbReference>
<comment type="caution">
    <text evidence="8">Lacks conserved residue(s) required for the propagation of feature annotation.</text>
</comment>
<accession>A0A022RFH5</accession>
<dbReference type="GO" id="GO:0005634">
    <property type="term" value="C:nucleus"/>
    <property type="evidence" value="ECO:0007669"/>
    <property type="project" value="UniProtKB-SubCell"/>
</dbReference>
<feature type="compositionally biased region" description="Polar residues" evidence="10">
    <location>
        <begin position="165"/>
        <end position="178"/>
    </location>
</feature>
<dbReference type="Proteomes" id="UP000030748">
    <property type="component" value="Unassembled WGS sequence"/>
</dbReference>
<feature type="compositionally biased region" description="Polar residues" evidence="10">
    <location>
        <begin position="203"/>
        <end position="217"/>
    </location>
</feature>
<feature type="compositionally biased region" description="Basic and acidic residues" evidence="10">
    <location>
        <begin position="565"/>
        <end position="584"/>
    </location>
</feature>
<comment type="similarity">
    <text evidence="2">Belongs to the ARR-like family.</text>
</comment>
<evidence type="ECO:0000256" key="4">
    <source>
        <dbReference type="ARBA" id="ARBA00023015"/>
    </source>
</evidence>
<feature type="compositionally biased region" description="Low complexity" evidence="10">
    <location>
        <begin position="180"/>
        <end position="192"/>
    </location>
</feature>
<name>A0A022RFH5_ERYGU</name>
<evidence type="ECO:0000313" key="13">
    <source>
        <dbReference type="EMBL" id="EYU38503.1"/>
    </source>
</evidence>
<evidence type="ECO:0000256" key="5">
    <source>
        <dbReference type="ARBA" id="ARBA00023108"/>
    </source>
</evidence>
<dbReference type="GO" id="GO:0007623">
    <property type="term" value="P:circadian rhythm"/>
    <property type="evidence" value="ECO:0007669"/>
    <property type="project" value="UniProtKB-ARBA"/>
</dbReference>
<feature type="domain" description="CCT" evidence="12">
    <location>
        <begin position="551"/>
        <end position="593"/>
    </location>
</feature>
<keyword evidence="4" id="KW-0805">Transcription regulation</keyword>
<dbReference type="InterPro" id="IPR045279">
    <property type="entry name" value="ARR-like"/>
</dbReference>
<proteinExistence type="inferred from homology"/>
<reference evidence="13 14" key="1">
    <citation type="journal article" date="2013" name="Proc. Natl. Acad. Sci. U.S.A.">
        <title>Fine-scale variation in meiotic recombination in Mimulus inferred from population shotgun sequencing.</title>
        <authorList>
            <person name="Hellsten U."/>
            <person name="Wright K.M."/>
            <person name="Jenkins J."/>
            <person name="Shu S."/>
            <person name="Yuan Y."/>
            <person name="Wessler S.R."/>
            <person name="Schmutz J."/>
            <person name="Willis J.H."/>
            <person name="Rokhsar D.S."/>
        </authorList>
    </citation>
    <scope>NUCLEOTIDE SEQUENCE [LARGE SCALE GENOMIC DNA]</scope>
    <source>
        <strain evidence="14">cv. DUN x IM62</strain>
    </source>
</reference>
<keyword evidence="5" id="KW-0090">Biological rhythms</keyword>
<dbReference type="GO" id="GO:0045892">
    <property type="term" value="P:negative regulation of DNA-templated transcription"/>
    <property type="evidence" value="ECO:0007669"/>
    <property type="project" value="UniProtKB-ARBA"/>
</dbReference>
<dbReference type="STRING" id="4155.A0A022RFH5"/>
<dbReference type="PANTHER" id="PTHR43874">
    <property type="entry name" value="TWO-COMPONENT RESPONSE REGULATOR"/>
    <property type="match status" value="1"/>
</dbReference>
<dbReference type="PANTHER" id="PTHR43874:SF125">
    <property type="entry name" value="TWO-COMPONENT RESPONSE REGULATOR-LIKE APRR7"/>
    <property type="match status" value="1"/>
</dbReference>
<dbReference type="Pfam" id="PF06203">
    <property type="entry name" value="CCT"/>
    <property type="match status" value="1"/>
</dbReference>
<dbReference type="InterPro" id="IPR001789">
    <property type="entry name" value="Sig_transdc_resp-reg_receiver"/>
</dbReference>
<dbReference type="InterPro" id="IPR010402">
    <property type="entry name" value="CCT_domain"/>
</dbReference>
<keyword evidence="6" id="KW-0804">Transcription</keyword>
<evidence type="ECO:0000256" key="7">
    <source>
        <dbReference type="ARBA" id="ARBA00023242"/>
    </source>
</evidence>
<dbReference type="SUPFAM" id="SSF52172">
    <property type="entry name" value="CheY-like"/>
    <property type="match status" value="1"/>
</dbReference>
<evidence type="ECO:0000256" key="2">
    <source>
        <dbReference type="ARBA" id="ARBA00010330"/>
    </source>
</evidence>
<evidence type="ECO:0000259" key="12">
    <source>
        <dbReference type="PROSITE" id="PS51017"/>
    </source>
</evidence>
<evidence type="ECO:0000256" key="1">
    <source>
        <dbReference type="ARBA" id="ARBA00004123"/>
    </source>
</evidence>
<dbReference type="GO" id="GO:0000160">
    <property type="term" value="P:phosphorelay signal transduction system"/>
    <property type="evidence" value="ECO:0007669"/>
    <property type="project" value="UniProtKB-KW"/>
</dbReference>
<feature type="compositionally biased region" description="Low complexity" evidence="10">
    <location>
        <begin position="498"/>
        <end position="512"/>
    </location>
</feature>
<dbReference type="eggNOG" id="KOG1601">
    <property type="taxonomic scope" value="Eukaryota"/>
</dbReference>
<gene>
    <name evidence="13" type="ORF">MIMGU_mgv1a024788mg</name>
</gene>
<feature type="domain" description="Response regulatory" evidence="11">
    <location>
        <begin position="14"/>
        <end position="132"/>
    </location>
</feature>
<dbReference type="FunFam" id="3.40.50.2300:FF:000214">
    <property type="entry name" value="Two-component response regulator-like PRR37"/>
    <property type="match status" value="1"/>
</dbReference>
<dbReference type="Pfam" id="PF00072">
    <property type="entry name" value="Response_reg"/>
    <property type="match status" value="1"/>
</dbReference>
<evidence type="ECO:0000256" key="10">
    <source>
        <dbReference type="SAM" id="MobiDB-lite"/>
    </source>
</evidence>
<keyword evidence="7 9" id="KW-0539">Nucleus</keyword>
<keyword evidence="3" id="KW-0902">Two-component regulatory system</keyword>
<dbReference type="AlphaFoldDB" id="A0A022RFH5"/>
<feature type="region of interest" description="Disordered" evidence="10">
    <location>
        <begin position="137"/>
        <end position="217"/>
    </location>
</feature>
<feature type="region of interest" description="Disordered" evidence="10">
    <location>
        <begin position="453"/>
        <end position="605"/>
    </location>
</feature>
<dbReference type="GO" id="GO:0010017">
    <property type="term" value="P:red or far-red light signaling pathway"/>
    <property type="evidence" value="ECO:0007669"/>
    <property type="project" value="UniProtKB-ARBA"/>
</dbReference>
<evidence type="ECO:0000256" key="6">
    <source>
        <dbReference type="ARBA" id="ARBA00023163"/>
    </source>
</evidence>
<evidence type="ECO:0000256" key="9">
    <source>
        <dbReference type="PROSITE-ProRule" id="PRU00357"/>
    </source>
</evidence>
<evidence type="ECO:0000256" key="3">
    <source>
        <dbReference type="ARBA" id="ARBA00023012"/>
    </source>
</evidence>
<dbReference type="SMART" id="SM00448">
    <property type="entry name" value="REC"/>
    <property type="match status" value="1"/>
</dbReference>
<dbReference type="GO" id="GO:0009736">
    <property type="term" value="P:cytokinin-activated signaling pathway"/>
    <property type="evidence" value="ECO:0007669"/>
    <property type="project" value="InterPro"/>
</dbReference>
<dbReference type="PROSITE" id="PS50110">
    <property type="entry name" value="RESPONSE_REGULATORY"/>
    <property type="match status" value="1"/>
</dbReference>
<sequence>AACWESFLHVRTIRVLLVEEDDSTRHVLAALLRNCNYEVIEAANGLHGWKILEDLTNHVDIVLTEVAMPGFSGIALLCKIMGHETRKNIPVIMMSAHDSMVLVFKCLSKGAADFLVKPIRKNELKNLWQHVWRRFHSSSGSGSGSGAQTQKSKKSKISEKEDNSGSDNGEKNGSNGLNMSAGSDDGSGAQSSWTKQAVEVDSSRSMSPIDQVAQSHAQVIRPNTEISGDKRVDIAVRGGHEQSQPDAIAKGKDLTAALPRNVESNETLFTPISAKLNSSLKLEHKMSIKQIVNVQRNPTEEDKGSSAKVTGIFNINNNATNDSKELNIELSLKRLRGVQYTGGSIQDDRCVLRRSEQSAFSRYNNTSSNVFKTPHGIKGSSITENSVEVAKRESVGDTQARSTDYVVYLSSNGVGNNIDMGSTTNNIASSVNGLCPPTFRPVENDLRYSQPQNYHHHQQLSYNQDESSIKKLPEDTPQCGSTNVLGKPMEDNSRNCRNRSASGSNHGSNGHNGTVGRYTESGIGQAGRNGSGDTSGSGGGTGVDECKLAPREAALNKFRQKRKERSFTKRVRYENRKKLAEQRPRVRGQFVKQSGTDDSNRGSNE</sequence>
<evidence type="ECO:0000256" key="8">
    <source>
        <dbReference type="PROSITE-ProRule" id="PRU00169"/>
    </source>
</evidence>
<evidence type="ECO:0000259" key="11">
    <source>
        <dbReference type="PROSITE" id="PS50110"/>
    </source>
</evidence>
<dbReference type="Gene3D" id="3.40.50.2300">
    <property type="match status" value="1"/>
</dbReference>
<keyword evidence="14" id="KW-1185">Reference proteome</keyword>
<feature type="non-terminal residue" evidence="13">
    <location>
        <position position="1"/>
    </location>
</feature>